<gene>
    <name evidence="3" type="ordered locus">AXY_06750</name>
</gene>
<keyword evidence="1" id="KW-0812">Transmembrane</keyword>
<organism evidence="3 4">
    <name type="scientific">Amphibacillus xylanus (strain ATCC 51415 / DSM 6626 / JCM 7361 / LMG 17667 / NBRC 15112 / Ep01)</name>
    <dbReference type="NCBI Taxonomy" id="698758"/>
    <lineage>
        <taxon>Bacteria</taxon>
        <taxon>Bacillati</taxon>
        <taxon>Bacillota</taxon>
        <taxon>Bacilli</taxon>
        <taxon>Bacillales</taxon>
        <taxon>Bacillaceae</taxon>
        <taxon>Amphibacillus</taxon>
    </lineage>
</organism>
<feature type="transmembrane region" description="Helical" evidence="1">
    <location>
        <begin position="249"/>
        <end position="278"/>
    </location>
</feature>
<dbReference type="STRING" id="698758.AXY_06750"/>
<reference evidence="3 4" key="1">
    <citation type="submission" date="2011-01" db="EMBL/GenBank/DDBJ databases">
        <title>Whole genome sequence of Amphibacillus xylinus NBRC 15112.</title>
        <authorList>
            <person name="Nakazawa H."/>
            <person name="Katano Y."/>
            <person name="Nakamura S."/>
            <person name="Sasagawa M."/>
            <person name="Fukada J."/>
            <person name="Arai T."/>
            <person name="Sasakura N."/>
            <person name="Mochizuki D."/>
            <person name="Hosoyama A."/>
            <person name="Harada K."/>
            <person name="Horikawa H."/>
            <person name="Kato Y."/>
            <person name="Harada T."/>
            <person name="Sasaki K."/>
            <person name="Sekiguchi M."/>
            <person name="Hodoyama M."/>
            <person name="Nishiko R."/>
            <person name="Narita H."/>
            <person name="Hanamaki A."/>
            <person name="Hata C."/>
            <person name="Konno Y."/>
            <person name="Niimura Y."/>
            <person name="Yamazaki S."/>
            <person name="Fujita N."/>
        </authorList>
    </citation>
    <scope>NUCLEOTIDE SEQUENCE [LARGE SCALE GENOMIC DNA]</scope>
    <source>
        <strain evidence="4">ATCC 51415 / DSM 6626 / JCM 7361 / LMG 17667 / NBRC 15112 / Ep01</strain>
    </source>
</reference>
<name>K0J0X5_AMPXN</name>
<keyword evidence="1" id="KW-0472">Membrane</keyword>
<evidence type="ECO:0000313" key="3">
    <source>
        <dbReference type="EMBL" id="BAM46807.1"/>
    </source>
</evidence>
<proteinExistence type="predicted"/>
<keyword evidence="1" id="KW-1133">Transmembrane helix</keyword>
<feature type="transmembrane region" description="Helical" evidence="1">
    <location>
        <begin position="217"/>
        <end position="237"/>
    </location>
</feature>
<dbReference type="HOGENOM" id="CLU_051142_1_0_9"/>
<sequence length="392" mass="45132">MENWLLEMAKAFVRLLLNPLLYWFILLTLFASLYRIKCERKYFGRKIYPLFDEWYGQRFRGLLFGLIISICLAILGVGIHPLMLAGVTCFTILFTLSRRFTWLSSAYTFGFTAIVLLFLPYYQSYLPTVLQHDLTQMDWVVFTTLMGLFLIIESLMISSVRSDQTFPELFTSPRGKVVGLHRLKKLSFIPLLLIWPIGSLTITSNWWPVFEWNEMPFGLIIFPIIIGFDFTVGSGLPTKAAKRYSEYPLLLGLLVVAISLMSYYVHVLSLVSVIVAVVGHEFISYRFKIKDQQQPYLFTPLPEGLRVLAILPSTPAVELGLIPGDTIKRVNGQDVSTPREFYQALHINRAFCRLEVIDDRGEVRFAQRAFYQGEHHELGVIFIESHEDRMAT</sequence>
<evidence type="ECO:0000259" key="2">
    <source>
        <dbReference type="SMART" id="SM00228"/>
    </source>
</evidence>
<keyword evidence="4" id="KW-1185">Reference proteome</keyword>
<feature type="transmembrane region" description="Helical" evidence="1">
    <location>
        <begin position="100"/>
        <end position="119"/>
    </location>
</feature>
<dbReference type="KEGG" id="axl:AXY_06750"/>
<feature type="transmembrane region" description="Helical" evidence="1">
    <location>
        <begin position="188"/>
        <end position="210"/>
    </location>
</feature>
<accession>K0J0X5</accession>
<dbReference type="SMART" id="SM00228">
    <property type="entry name" value="PDZ"/>
    <property type="match status" value="1"/>
</dbReference>
<dbReference type="Proteomes" id="UP000006294">
    <property type="component" value="Chromosome"/>
</dbReference>
<feature type="transmembrane region" description="Helical" evidence="1">
    <location>
        <begin position="20"/>
        <end position="36"/>
    </location>
</feature>
<dbReference type="InterPro" id="IPR001478">
    <property type="entry name" value="PDZ"/>
</dbReference>
<evidence type="ECO:0000313" key="4">
    <source>
        <dbReference type="Proteomes" id="UP000006294"/>
    </source>
</evidence>
<dbReference type="SUPFAM" id="SSF50156">
    <property type="entry name" value="PDZ domain-like"/>
    <property type="match status" value="1"/>
</dbReference>
<evidence type="ECO:0000256" key="1">
    <source>
        <dbReference type="SAM" id="Phobius"/>
    </source>
</evidence>
<feature type="transmembrane region" description="Helical" evidence="1">
    <location>
        <begin position="139"/>
        <end position="160"/>
    </location>
</feature>
<dbReference type="RefSeq" id="WP_015009412.1">
    <property type="nucleotide sequence ID" value="NC_018704.1"/>
</dbReference>
<dbReference type="AlphaFoldDB" id="K0J0X5"/>
<feature type="domain" description="PDZ" evidence="2">
    <location>
        <begin position="294"/>
        <end position="360"/>
    </location>
</feature>
<dbReference type="OrthoDB" id="198399at2"/>
<dbReference type="Gene3D" id="2.30.42.10">
    <property type="match status" value="1"/>
</dbReference>
<feature type="transmembrane region" description="Helical" evidence="1">
    <location>
        <begin position="61"/>
        <end position="94"/>
    </location>
</feature>
<protein>
    <recommendedName>
        <fullName evidence="2">PDZ domain-containing protein</fullName>
    </recommendedName>
</protein>
<dbReference type="eggNOG" id="COG0265">
    <property type="taxonomic scope" value="Bacteria"/>
</dbReference>
<dbReference type="EMBL" id="AP012050">
    <property type="protein sequence ID" value="BAM46807.1"/>
    <property type="molecule type" value="Genomic_DNA"/>
</dbReference>
<dbReference type="InterPro" id="IPR036034">
    <property type="entry name" value="PDZ_sf"/>
</dbReference>